<sequence length="547" mass="64290">MYANISKTKCDWSHFEDDESETNTDLEILDDAWVRKNLSSIEPSRRSHKSMEEDASFGHTTGFRKKVVDDLRKPFDKEELKMLQKAGIDVSYYFYYSDFERKVKRSRYKRGKCLNILHGFFFWIQNVSQAGSFKLWKDGQCLPVEPGSTERFPPSHSEKQPMRRRITGNVILDKVLEEEVFAAFDITIMARPFENVDMLNDVKKLKAKSKHSEDNNGLAQLKQIMENKDTDPNYKHMLRLIMSRAESYEQPNAPNNFIDDDKSDPAWHNDSRNRLLWVPHGKHDMKQEGTSGSKLRHYSGRHKHRTKTKSLVEIDRAKKNVNPVGYYVDSVPFYSEPDRKSSRCTKMKNMRSGRARQVSKSRKRKNVVEEDSEEMKPFVRVKREKMDCKCAHKVKPGKKDKAGRAGKLKQGHNGHFASLKAEDCNVKARSSRKRKTLEILNYTVPSKRFRTSMEENTNFRHIDASTSASDGFREQVIDVLGKTFDKKELKRLREAFEDGSYYNYYPDIERKLERSQHKQRKSVEFQIWFLRYFLFHSIWKIVHAVHL</sequence>
<comment type="caution">
    <text evidence="2">The sequence shown here is derived from an EMBL/GenBank/DDBJ whole genome shotgun (WGS) entry which is preliminary data.</text>
</comment>
<reference evidence="2" key="1">
    <citation type="submission" date="2019-12" db="EMBL/GenBank/DDBJ databases">
        <authorList>
            <person name="Scholes J."/>
        </authorList>
    </citation>
    <scope>NUCLEOTIDE SEQUENCE</scope>
</reference>
<evidence type="ECO:0000313" key="3">
    <source>
        <dbReference type="Proteomes" id="UP001153555"/>
    </source>
</evidence>
<protein>
    <submittedName>
        <fullName evidence="2">Uncharacterized protein</fullName>
    </submittedName>
</protein>
<feature type="compositionally biased region" description="Basic residues" evidence="1">
    <location>
        <begin position="294"/>
        <end position="308"/>
    </location>
</feature>
<accession>A0A9N7MUX9</accession>
<feature type="region of interest" description="Disordered" evidence="1">
    <location>
        <begin position="283"/>
        <end position="308"/>
    </location>
</feature>
<feature type="compositionally biased region" description="Basic residues" evidence="1">
    <location>
        <begin position="342"/>
        <end position="365"/>
    </location>
</feature>
<dbReference type="Proteomes" id="UP001153555">
    <property type="component" value="Unassembled WGS sequence"/>
</dbReference>
<proteinExistence type="predicted"/>
<organism evidence="2 3">
    <name type="scientific">Striga hermonthica</name>
    <name type="common">Purple witchweed</name>
    <name type="synonym">Buchnera hermonthica</name>
    <dbReference type="NCBI Taxonomy" id="68872"/>
    <lineage>
        <taxon>Eukaryota</taxon>
        <taxon>Viridiplantae</taxon>
        <taxon>Streptophyta</taxon>
        <taxon>Embryophyta</taxon>
        <taxon>Tracheophyta</taxon>
        <taxon>Spermatophyta</taxon>
        <taxon>Magnoliopsida</taxon>
        <taxon>eudicotyledons</taxon>
        <taxon>Gunneridae</taxon>
        <taxon>Pentapetalae</taxon>
        <taxon>asterids</taxon>
        <taxon>lamiids</taxon>
        <taxon>Lamiales</taxon>
        <taxon>Orobanchaceae</taxon>
        <taxon>Buchnereae</taxon>
        <taxon>Striga</taxon>
    </lineage>
</organism>
<feature type="region of interest" description="Disordered" evidence="1">
    <location>
        <begin position="338"/>
        <end position="371"/>
    </location>
</feature>
<dbReference type="OrthoDB" id="914237at2759"/>
<dbReference type="AlphaFoldDB" id="A0A9N7MUX9"/>
<dbReference type="PANTHER" id="PTHR34194">
    <property type="entry name" value="F14J8.16 PROTEIN"/>
    <property type="match status" value="1"/>
</dbReference>
<evidence type="ECO:0000313" key="2">
    <source>
        <dbReference type="EMBL" id="CAA0819631.1"/>
    </source>
</evidence>
<gene>
    <name evidence="2" type="ORF">SHERM_18005</name>
</gene>
<keyword evidence="3" id="KW-1185">Reference proteome</keyword>
<evidence type="ECO:0000256" key="1">
    <source>
        <dbReference type="SAM" id="MobiDB-lite"/>
    </source>
</evidence>
<dbReference type="EMBL" id="CACSLK010019251">
    <property type="protein sequence ID" value="CAA0819631.1"/>
    <property type="molecule type" value="Genomic_DNA"/>
</dbReference>
<dbReference type="PANTHER" id="PTHR34194:SF2">
    <property type="entry name" value="F14J8.16 PROTEIN"/>
    <property type="match status" value="1"/>
</dbReference>
<name>A0A9N7MUX9_STRHE</name>